<protein>
    <recommendedName>
        <fullName evidence="3">NADH dehydrogenase [ubiquinone] 1 beta subcomplex subunit 10</fullName>
    </recommendedName>
</protein>
<accession>A0A1B6DSM6</accession>
<proteinExistence type="inferred from homology"/>
<evidence type="ECO:0000256" key="8">
    <source>
        <dbReference type="ARBA" id="ARBA00023128"/>
    </source>
</evidence>
<evidence type="ECO:0000256" key="9">
    <source>
        <dbReference type="ARBA" id="ARBA00023136"/>
    </source>
</evidence>
<evidence type="ECO:0000256" key="7">
    <source>
        <dbReference type="ARBA" id="ARBA00022982"/>
    </source>
</evidence>
<dbReference type="InterPro" id="IPR039993">
    <property type="entry name" value="NDUFB10"/>
</dbReference>
<evidence type="ECO:0000256" key="5">
    <source>
        <dbReference type="ARBA" id="ARBA00022660"/>
    </source>
</evidence>
<dbReference type="PANTHER" id="PTHR13094:SF1">
    <property type="entry name" value="NADH DEHYDROGENASE [UBIQUINONE] 1 BETA SUBCOMPLEX SUBUNIT 10"/>
    <property type="match status" value="1"/>
</dbReference>
<organism evidence="10">
    <name type="scientific">Clastoptera arizonana</name>
    <name type="common">Arizona spittle bug</name>
    <dbReference type="NCBI Taxonomy" id="38151"/>
    <lineage>
        <taxon>Eukaryota</taxon>
        <taxon>Metazoa</taxon>
        <taxon>Ecdysozoa</taxon>
        <taxon>Arthropoda</taxon>
        <taxon>Hexapoda</taxon>
        <taxon>Insecta</taxon>
        <taxon>Pterygota</taxon>
        <taxon>Neoptera</taxon>
        <taxon>Paraneoptera</taxon>
        <taxon>Hemiptera</taxon>
        <taxon>Auchenorrhyncha</taxon>
        <taxon>Cercopoidea</taxon>
        <taxon>Clastopteridae</taxon>
        <taxon>Clastoptera</taxon>
    </lineage>
</organism>
<dbReference type="GO" id="GO:0045271">
    <property type="term" value="C:respiratory chain complex I"/>
    <property type="evidence" value="ECO:0007669"/>
    <property type="project" value="UniProtKB-ARBA"/>
</dbReference>
<dbReference type="PANTHER" id="PTHR13094">
    <property type="entry name" value="NADH-UBIQUINONE OXIDOREDUCTASE PDSW SUBUNIT"/>
    <property type="match status" value="1"/>
</dbReference>
<gene>
    <name evidence="10" type="ORF">g.44285</name>
</gene>
<reference evidence="10" key="1">
    <citation type="submission" date="2015-12" db="EMBL/GenBank/DDBJ databases">
        <title>De novo transcriptome assembly of four potential Pierce s Disease insect vectors from Arizona vineyards.</title>
        <authorList>
            <person name="Tassone E.E."/>
        </authorList>
    </citation>
    <scope>NUCLEOTIDE SEQUENCE</scope>
</reference>
<keyword evidence="8" id="KW-0496">Mitochondrion</keyword>
<dbReference type="GO" id="GO:0005743">
    <property type="term" value="C:mitochondrial inner membrane"/>
    <property type="evidence" value="ECO:0007669"/>
    <property type="project" value="UniProtKB-SubCell"/>
</dbReference>
<evidence type="ECO:0000256" key="4">
    <source>
        <dbReference type="ARBA" id="ARBA00022448"/>
    </source>
</evidence>
<dbReference type="AlphaFoldDB" id="A0A1B6DSM6"/>
<dbReference type="InterPro" id="IPR019377">
    <property type="entry name" value="NADH_UbQ_OxRdtase_su10"/>
</dbReference>
<evidence type="ECO:0000256" key="6">
    <source>
        <dbReference type="ARBA" id="ARBA00022792"/>
    </source>
</evidence>
<dbReference type="Pfam" id="PF10249">
    <property type="entry name" value="NDUFB10"/>
    <property type="match status" value="1"/>
</dbReference>
<keyword evidence="9" id="KW-0472">Membrane</keyword>
<dbReference type="EMBL" id="GEDC01008635">
    <property type="protein sequence ID" value="JAS28663.1"/>
    <property type="molecule type" value="Transcribed_RNA"/>
</dbReference>
<evidence type="ECO:0000313" key="10">
    <source>
        <dbReference type="EMBL" id="JAS28663.1"/>
    </source>
</evidence>
<keyword evidence="4" id="KW-0813">Transport</keyword>
<comment type="similarity">
    <text evidence="2">Belongs to the complex I NDUFB10 subunit family.</text>
</comment>
<keyword evidence="7" id="KW-0249">Electron transport</keyword>
<keyword evidence="5" id="KW-0679">Respiratory chain</keyword>
<evidence type="ECO:0000256" key="1">
    <source>
        <dbReference type="ARBA" id="ARBA00004443"/>
    </source>
</evidence>
<name>A0A1B6DSM6_9HEMI</name>
<evidence type="ECO:0000256" key="3">
    <source>
        <dbReference type="ARBA" id="ARBA00014109"/>
    </source>
</evidence>
<keyword evidence="6" id="KW-0999">Mitochondrion inner membrane</keyword>
<comment type="subcellular location">
    <subcellularLocation>
        <location evidence="1">Mitochondrion inner membrane</location>
        <topology evidence="1">Peripheral membrane protein</topology>
        <orientation evidence="1">Matrix side</orientation>
    </subcellularLocation>
</comment>
<sequence>MGVDDENKGYKSSFDIFIDTVCYAVEGPVIWFRKTIVEPNQKQYNWYHQNFKRVPTIDQCYDDDVVCKTEANLQFIRDKKVDSQILSILRERFQDCMLYEAPDDSKCQKLWDIYEDAAGSWFEKYGDLGAFGNSEDAFMKQKHRMIWERRHGRVGTGMEGNRPQTANKVEEI</sequence>
<evidence type="ECO:0000256" key="2">
    <source>
        <dbReference type="ARBA" id="ARBA00008317"/>
    </source>
</evidence>